<evidence type="ECO:0000313" key="1">
    <source>
        <dbReference type="EMBL" id="SEA12968.1"/>
    </source>
</evidence>
<evidence type="ECO:0008006" key="3">
    <source>
        <dbReference type="Google" id="ProtNLM"/>
    </source>
</evidence>
<proteinExistence type="predicted"/>
<dbReference type="OrthoDB" id="671837at2"/>
<dbReference type="EMBL" id="FNRL01000003">
    <property type="protein sequence ID" value="SEA12968.1"/>
    <property type="molecule type" value="Genomic_DNA"/>
</dbReference>
<dbReference type="RefSeq" id="WP_139169926.1">
    <property type="nucleotide sequence ID" value="NZ_BKAT01000001.1"/>
</dbReference>
<accession>A0A1H3YPH9</accession>
<keyword evidence="2" id="KW-1185">Reference proteome</keyword>
<dbReference type="STRING" id="408074.SAMN05660909_00867"/>
<gene>
    <name evidence="1" type="ORF">SAMN05660909_00867</name>
</gene>
<organism evidence="1 2">
    <name type="scientific">Chitinophaga terrae</name>
    <name type="common">ex Kim and Jung 2007</name>
    <dbReference type="NCBI Taxonomy" id="408074"/>
    <lineage>
        <taxon>Bacteria</taxon>
        <taxon>Pseudomonadati</taxon>
        <taxon>Bacteroidota</taxon>
        <taxon>Chitinophagia</taxon>
        <taxon>Chitinophagales</taxon>
        <taxon>Chitinophagaceae</taxon>
        <taxon>Chitinophaga</taxon>
    </lineage>
</organism>
<evidence type="ECO:0000313" key="2">
    <source>
        <dbReference type="Proteomes" id="UP000199656"/>
    </source>
</evidence>
<name>A0A1H3YPH9_9BACT</name>
<dbReference type="PROSITE" id="PS51257">
    <property type="entry name" value="PROKAR_LIPOPROTEIN"/>
    <property type="match status" value="1"/>
</dbReference>
<dbReference type="AlphaFoldDB" id="A0A1H3YPH9"/>
<protein>
    <recommendedName>
        <fullName evidence="3">Lipocalin-like domain-containing protein</fullName>
    </recommendedName>
</protein>
<dbReference type="Proteomes" id="UP000199656">
    <property type="component" value="Unassembled WGS sequence"/>
</dbReference>
<sequence>MNLRIALTVISLAGLLVACKSKKTNELLMNKKWRVYDVQIPPESPISNTQYIQAEDLKRTYYKDAYYQFLDNNVFVATIAGKADTGKYYILSNGAMLSVTAKNGDRRVENLVTITKLTEDNFDMKVTSTDFQFILCTKREK</sequence>
<reference evidence="2" key="1">
    <citation type="submission" date="2016-10" db="EMBL/GenBank/DDBJ databases">
        <authorList>
            <person name="Varghese N."/>
            <person name="Submissions S."/>
        </authorList>
    </citation>
    <scope>NUCLEOTIDE SEQUENCE [LARGE SCALE GENOMIC DNA]</scope>
    <source>
        <strain evidence="2">DSM 23920</strain>
    </source>
</reference>